<gene>
    <name evidence="11" type="primary">ftsL</name>
    <name evidence="11" type="ORF">FQB35_05940</name>
</gene>
<dbReference type="OrthoDB" id="1757177at2"/>
<keyword evidence="7" id="KW-0131">Cell cycle</keyword>
<feature type="coiled-coil region" evidence="9">
    <location>
        <begin position="66"/>
        <end position="100"/>
    </location>
</feature>
<evidence type="ECO:0000256" key="7">
    <source>
        <dbReference type="ARBA" id="ARBA00023306"/>
    </source>
</evidence>
<evidence type="ECO:0000256" key="10">
    <source>
        <dbReference type="SAM" id="Phobius"/>
    </source>
</evidence>
<dbReference type="InterPro" id="IPR007060">
    <property type="entry name" value="FtsL/DivIC"/>
</dbReference>
<dbReference type="GO" id="GO:0051301">
    <property type="term" value="P:cell division"/>
    <property type="evidence" value="ECO:0007669"/>
    <property type="project" value="UniProtKB-KW"/>
</dbReference>
<dbReference type="AlphaFoldDB" id="A0A5C0SDU4"/>
<keyword evidence="4 10" id="KW-0812">Transmembrane</keyword>
<keyword evidence="5 10" id="KW-1133">Transmembrane helix</keyword>
<evidence type="ECO:0000313" key="11">
    <source>
        <dbReference type="EMBL" id="QEK11946.1"/>
    </source>
</evidence>
<evidence type="ECO:0000256" key="5">
    <source>
        <dbReference type="ARBA" id="ARBA00022989"/>
    </source>
</evidence>
<evidence type="ECO:0000256" key="4">
    <source>
        <dbReference type="ARBA" id="ARBA00022692"/>
    </source>
</evidence>
<keyword evidence="6 10" id="KW-0472">Membrane</keyword>
<feature type="coiled-coil region" evidence="9">
    <location>
        <begin position="4"/>
        <end position="35"/>
    </location>
</feature>
<keyword evidence="2" id="KW-1003">Cell membrane</keyword>
<keyword evidence="3 11" id="KW-0132">Cell division</keyword>
<keyword evidence="9" id="KW-0175">Coiled coil</keyword>
<dbReference type="EMBL" id="CP042243">
    <property type="protein sequence ID" value="QEK11946.1"/>
    <property type="molecule type" value="Genomic_DNA"/>
</dbReference>
<dbReference type="RefSeq" id="WP_148809101.1">
    <property type="nucleotide sequence ID" value="NZ_CP042243.1"/>
</dbReference>
<feature type="transmembrane region" description="Helical" evidence="10">
    <location>
        <begin position="43"/>
        <end position="64"/>
    </location>
</feature>
<dbReference type="GO" id="GO:0005886">
    <property type="term" value="C:plasma membrane"/>
    <property type="evidence" value="ECO:0007669"/>
    <property type="project" value="UniProtKB-SubCell"/>
</dbReference>
<dbReference type="Proteomes" id="UP000324646">
    <property type="component" value="Chromosome"/>
</dbReference>
<dbReference type="InterPro" id="IPR011922">
    <property type="entry name" value="Cell_div_FtsL"/>
</dbReference>
<accession>A0A5C0SDU4</accession>
<name>A0A5C0SDU4_CRATE</name>
<organism evidence="11 12">
    <name type="scientific">Crassaminicella thermophila</name>
    <dbReference type="NCBI Taxonomy" id="2599308"/>
    <lineage>
        <taxon>Bacteria</taxon>
        <taxon>Bacillati</taxon>
        <taxon>Bacillota</taxon>
        <taxon>Clostridia</taxon>
        <taxon>Eubacteriales</taxon>
        <taxon>Clostridiaceae</taxon>
        <taxon>Crassaminicella</taxon>
    </lineage>
</organism>
<evidence type="ECO:0000256" key="3">
    <source>
        <dbReference type="ARBA" id="ARBA00022618"/>
    </source>
</evidence>
<dbReference type="KEGG" id="crs:FQB35_05940"/>
<evidence type="ECO:0000256" key="9">
    <source>
        <dbReference type="SAM" id="Coils"/>
    </source>
</evidence>
<keyword evidence="12" id="KW-1185">Reference proteome</keyword>
<reference evidence="11 12" key="1">
    <citation type="submission" date="2019-07" db="EMBL/GenBank/DDBJ databases">
        <title>Complete genome of Crassaminicella thermophila SY095.</title>
        <authorList>
            <person name="Li X."/>
        </authorList>
    </citation>
    <scope>NUCLEOTIDE SEQUENCE [LARGE SCALE GENOMIC DNA]</scope>
    <source>
        <strain evidence="11 12">SY095</strain>
    </source>
</reference>
<evidence type="ECO:0000313" key="12">
    <source>
        <dbReference type="Proteomes" id="UP000324646"/>
    </source>
</evidence>
<evidence type="ECO:0000256" key="2">
    <source>
        <dbReference type="ARBA" id="ARBA00022475"/>
    </source>
</evidence>
<dbReference type="NCBIfam" id="TIGR02209">
    <property type="entry name" value="ftsL_broad"/>
    <property type="match status" value="1"/>
</dbReference>
<evidence type="ECO:0000256" key="6">
    <source>
        <dbReference type="ARBA" id="ARBA00023136"/>
    </source>
</evidence>
<proteinExistence type="predicted"/>
<evidence type="ECO:0000256" key="1">
    <source>
        <dbReference type="ARBA" id="ARBA00004401"/>
    </source>
</evidence>
<sequence>MNNLVLAQRKYNYLEEQAEDKKQKQYKEIKNKKNKEIKAIHKLQMIFSLIVIASLCIGIIFGYVKLTELKYKINGLNKEIKQLEAHIENLRVEVEGIKRSDIIEKKAKEELGMQFVKKEQMVYLNINSDNIVNRSNEEKKEANKNMNDTSLLTSVKGKINKILALLD</sequence>
<comment type="subcellular location">
    <subcellularLocation>
        <location evidence="1">Cell membrane</location>
        <topology evidence="1">Single-pass type II membrane protein</topology>
    </subcellularLocation>
</comment>
<evidence type="ECO:0000256" key="8">
    <source>
        <dbReference type="NCBIfam" id="TIGR02209"/>
    </source>
</evidence>
<protein>
    <recommendedName>
        <fullName evidence="8">Cell division protein FtsL</fullName>
    </recommendedName>
</protein>
<dbReference type="Pfam" id="PF04977">
    <property type="entry name" value="DivIC"/>
    <property type="match status" value="1"/>
</dbReference>